<keyword evidence="4 9" id="KW-0812">Transmembrane</keyword>
<dbReference type="EMBL" id="QPJU01000002">
    <property type="protein sequence ID" value="RCX10745.1"/>
    <property type="molecule type" value="Genomic_DNA"/>
</dbReference>
<evidence type="ECO:0000256" key="2">
    <source>
        <dbReference type="ARBA" id="ARBA00007613"/>
    </source>
</evidence>
<evidence type="ECO:0000256" key="1">
    <source>
        <dbReference type="ARBA" id="ARBA00004370"/>
    </source>
</evidence>
<dbReference type="GO" id="GO:0005886">
    <property type="term" value="C:plasma membrane"/>
    <property type="evidence" value="ECO:0007669"/>
    <property type="project" value="UniProtKB-SubCell"/>
</dbReference>
<evidence type="ECO:0000256" key="6">
    <source>
        <dbReference type="ARBA" id="ARBA00023136"/>
    </source>
</evidence>
<dbReference type="GO" id="GO:0015562">
    <property type="term" value="F:efflux transmembrane transporter activity"/>
    <property type="evidence" value="ECO:0007669"/>
    <property type="project" value="InterPro"/>
</dbReference>
<dbReference type="AlphaFoldDB" id="A0A369ANS6"/>
<feature type="region of interest" description="Disordered" evidence="11">
    <location>
        <begin position="17"/>
        <end position="41"/>
    </location>
</feature>
<evidence type="ECO:0000256" key="4">
    <source>
        <dbReference type="ARBA" id="ARBA00022692"/>
    </source>
</evidence>
<dbReference type="PANTHER" id="PTHR30203:SF20">
    <property type="entry name" value="MULTIDRUG RESISTANCE OUTER MEMBRANE PROTEIN MDTP-RELATED"/>
    <property type="match status" value="1"/>
</dbReference>
<evidence type="ECO:0000256" key="3">
    <source>
        <dbReference type="ARBA" id="ARBA00022452"/>
    </source>
</evidence>
<dbReference type="Proteomes" id="UP000252174">
    <property type="component" value="Unassembled WGS sequence"/>
</dbReference>
<dbReference type="SUPFAM" id="SSF56954">
    <property type="entry name" value="Outer membrane efflux proteins (OEP)"/>
    <property type="match status" value="1"/>
</dbReference>
<dbReference type="Gene3D" id="2.20.200.10">
    <property type="entry name" value="Outer membrane efflux proteins (OEP)"/>
    <property type="match status" value="1"/>
</dbReference>
<proteinExistence type="inferred from homology"/>
<accession>A0A369ANS6</accession>
<dbReference type="RefSeq" id="WP_241659307.1">
    <property type="nucleotide sequence ID" value="NZ_VORK01000002.1"/>
</dbReference>
<dbReference type="Gene3D" id="1.20.1600.10">
    <property type="entry name" value="Outer membrane efflux proteins (OEP)"/>
    <property type="match status" value="1"/>
</dbReference>
<dbReference type="InterPro" id="IPR003423">
    <property type="entry name" value="OMP_efflux"/>
</dbReference>
<name>A0A369ANS6_9BURK</name>
<keyword evidence="5" id="KW-0732">Signal</keyword>
<sequence length="572" mass="60092">MNFFLGACRTLGVNSENAPQRGQLLPDSPPHSGTMGQEDGKKWAAAAHSQPTIPKSDRLLAATATSASAGFAVRVRGFPAAARALACAGFTGLAALTGCADHAGIAPQVQMRDAASLGLTPASAPAADAAGAAAGHANAPGVALQTDWWRMWGDAQLDALVAKALAGNPSLQQAQARLASAWAFSEAVRASDGPRLDGSLQVDRQHFSAHSLYPPPYGGGSFNLAEGTLTGSWELDFFGKHRAALAAAIGAARAAEADAQAARLLLASSVVRSYFQLARLQAQLAVAERTLAQREETLQLVRERFAAGLDTRVELRQSEGGVPDARQQVEALREQIALMRNAIGALVSEPKAALALDTPSLTAIKAVEIPAQLPAELLGHRPDIAAARWRVEAATRSVDEARSLFYPNVNLAAFVGLSSIGLDNFARASSKEWGFGPAISLPIFDSGRLRANLRGKSADLDAAVASYNASLLDAVHDVADQLDSARSIVRQQTEQRQAQAAAEAAYALALERYRQGLTNYLTVLAAETNVLAQRRLGVDLAARRLDTQVNLIRALGGGYQATLPETLASSAR</sequence>
<comment type="subcellular location">
    <subcellularLocation>
        <location evidence="9">Cell membrane</location>
        <topology evidence="9">Lipid-anchor</topology>
    </subcellularLocation>
    <subcellularLocation>
        <location evidence="1">Membrane</location>
    </subcellularLocation>
</comment>
<keyword evidence="7 9" id="KW-0564">Palmitate</keyword>
<keyword evidence="13" id="KW-1185">Reference proteome</keyword>
<dbReference type="PANTHER" id="PTHR30203">
    <property type="entry name" value="OUTER MEMBRANE CATION EFFLUX PROTEIN"/>
    <property type="match status" value="1"/>
</dbReference>
<feature type="coiled-coil region" evidence="10">
    <location>
        <begin position="277"/>
        <end position="349"/>
    </location>
</feature>
<evidence type="ECO:0000256" key="10">
    <source>
        <dbReference type="SAM" id="Coils"/>
    </source>
</evidence>
<evidence type="ECO:0000256" key="7">
    <source>
        <dbReference type="ARBA" id="ARBA00023139"/>
    </source>
</evidence>
<dbReference type="Pfam" id="PF02321">
    <property type="entry name" value="OEP"/>
    <property type="match status" value="2"/>
</dbReference>
<keyword evidence="8 9" id="KW-0449">Lipoprotein</keyword>
<comment type="caution">
    <text evidence="12">The sequence shown here is derived from an EMBL/GenBank/DDBJ whole genome shotgun (WGS) entry which is preliminary data.</text>
</comment>
<keyword evidence="10" id="KW-0175">Coiled coil</keyword>
<comment type="similarity">
    <text evidence="2 9">Belongs to the outer membrane factor (OMF) (TC 1.B.17) family.</text>
</comment>
<gene>
    <name evidence="12" type="ORF">DFR45_102146</name>
</gene>
<dbReference type="InterPro" id="IPR010131">
    <property type="entry name" value="MdtP/NodT-like"/>
</dbReference>
<evidence type="ECO:0000256" key="5">
    <source>
        <dbReference type="ARBA" id="ARBA00022729"/>
    </source>
</evidence>
<evidence type="ECO:0000256" key="9">
    <source>
        <dbReference type="RuleBase" id="RU362097"/>
    </source>
</evidence>
<evidence type="ECO:0000313" key="13">
    <source>
        <dbReference type="Proteomes" id="UP000252174"/>
    </source>
</evidence>
<keyword evidence="6 9" id="KW-0472">Membrane</keyword>
<dbReference type="NCBIfam" id="TIGR01845">
    <property type="entry name" value="outer_NodT"/>
    <property type="match status" value="1"/>
</dbReference>
<keyword evidence="3 9" id="KW-1134">Transmembrane beta strand</keyword>
<evidence type="ECO:0000256" key="8">
    <source>
        <dbReference type="ARBA" id="ARBA00023288"/>
    </source>
</evidence>
<evidence type="ECO:0000256" key="11">
    <source>
        <dbReference type="SAM" id="MobiDB-lite"/>
    </source>
</evidence>
<protein>
    <submittedName>
        <fullName evidence="12">NodT family efflux transporter outer membrane factor (OMF) lipoprotein</fullName>
    </submittedName>
</protein>
<evidence type="ECO:0000313" key="12">
    <source>
        <dbReference type="EMBL" id="RCX10745.1"/>
    </source>
</evidence>
<reference evidence="12 13" key="1">
    <citation type="submission" date="2018-07" db="EMBL/GenBank/DDBJ databases">
        <title>Genomic Encyclopedia of Type Strains, Phase IV (KMG-IV): sequencing the most valuable type-strain genomes for metagenomic binning, comparative biology and taxonomic classification.</title>
        <authorList>
            <person name="Goeker M."/>
        </authorList>
    </citation>
    <scope>NUCLEOTIDE SEQUENCE [LARGE SCALE GENOMIC DNA]</scope>
    <source>
        <strain evidence="12 13">DSM 100911</strain>
    </source>
</reference>
<organism evidence="12 13">
    <name type="scientific">Extensimonas vulgaris</name>
    <dbReference type="NCBI Taxonomy" id="1031594"/>
    <lineage>
        <taxon>Bacteria</taxon>
        <taxon>Pseudomonadati</taxon>
        <taxon>Pseudomonadota</taxon>
        <taxon>Betaproteobacteria</taxon>
        <taxon>Burkholderiales</taxon>
        <taxon>Comamonadaceae</taxon>
        <taxon>Extensimonas</taxon>
    </lineage>
</organism>